<keyword evidence="8" id="KW-0732">Signal</keyword>
<comment type="caution">
    <text evidence="10">The sequence shown here is derived from an EMBL/GenBank/DDBJ whole genome shotgun (WGS) entry which is preliminary data.</text>
</comment>
<feature type="chain" id="PRO_5045414914" evidence="8">
    <location>
        <begin position="28"/>
        <end position="1119"/>
    </location>
</feature>
<feature type="active site" description="Charge relay system" evidence="5">
    <location>
        <position position="458"/>
    </location>
</feature>
<name>A0ABV3LY30_9ACTN</name>
<dbReference type="SUPFAM" id="SSF52743">
    <property type="entry name" value="Subtilisin-like"/>
    <property type="match status" value="1"/>
</dbReference>
<evidence type="ECO:0000256" key="5">
    <source>
        <dbReference type="PROSITE-ProRule" id="PRU01240"/>
    </source>
</evidence>
<dbReference type="Pfam" id="PF00082">
    <property type="entry name" value="Peptidase_S8"/>
    <property type="match status" value="1"/>
</dbReference>
<evidence type="ECO:0000259" key="9">
    <source>
        <dbReference type="Pfam" id="PF00082"/>
    </source>
</evidence>
<dbReference type="PROSITE" id="PS51892">
    <property type="entry name" value="SUBTILASE"/>
    <property type="match status" value="1"/>
</dbReference>
<evidence type="ECO:0000313" key="10">
    <source>
        <dbReference type="EMBL" id="MEW2364365.1"/>
    </source>
</evidence>
<dbReference type="Gene3D" id="2.60.40.650">
    <property type="match status" value="1"/>
</dbReference>
<dbReference type="EMBL" id="JBEYRS010000008">
    <property type="protein sequence ID" value="MEW2364365.1"/>
    <property type="molecule type" value="Genomic_DNA"/>
</dbReference>
<feature type="signal peptide" evidence="8">
    <location>
        <begin position="1"/>
        <end position="27"/>
    </location>
</feature>
<dbReference type="PANTHER" id="PTHR43806">
    <property type="entry name" value="PEPTIDASE S8"/>
    <property type="match status" value="1"/>
</dbReference>
<dbReference type="PIRSF" id="PIRSF037854">
    <property type="entry name" value="Dihydropyridine_esterase"/>
    <property type="match status" value="1"/>
</dbReference>
<evidence type="ECO:0000313" key="11">
    <source>
        <dbReference type="Proteomes" id="UP001553843"/>
    </source>
</evidence>
<keyword evidence="2 5" id="KW-0645">Protease</keyword>
<dbReference type="Proteomes" id="UP001553843">
    <property type="component" value="Unassembled WGS sequence"/>
</dbReference>
<evidence type="ECO:0000256" key="6">
    <source>
        <dbReference type="RuleBase" id="RU003355"/>
    </source>
</evidence>
<dbReference type="GO" id="GO:0016787">
    <property type="term" value="F:hydrolase activity"/>
    <property type="evidence" value="ECO:0007669"/>
    <property type="project" value="UniProtKB-KW"/>
</dbReference>
<feature type="domain" description="Peptidase S8/S53" evidence="9">
    <location>
        <begin position="240"/>
        <end position="505"/>
    </location>
</feature>
<accession>A0ABV3LY30</accession>
<evidence type="ECO:0000256" key="1">
    <source>
        <dbReference type="ARBA" id="ARBA00011073"/>
    </source>
</evidence>
<dbReference type="InterPro" id="IPR000209">
    <property type="entry name" value="Peptidase_S8/S53_dom"/>
</dbReference>
<keyword evidence="3 5" id="KW-0378">Hydrolase</keyword>
<proteinExistence type="inferred from homology"/>
<feature type="region of interest" description="Disordered" evidence="7">
    <location>
        <begin position="404"/>
        <end position="455"/>
    </location>
</feature>
<reference evidence="10 11" key="1">
    <citation type="submission" date="2024-06" db="EMBL/GenBank/DDBJ databases">
        <title>The Natural Products Discovery Center: Release of the First 8490 Sequenced Strains for Exploring Actinobacteria Biosynthetic Diversity.</title>
        <authorList>
            <person name="Kalkreuter E."/>
            <person name="Kautsar S.A."/>
            <person name="Yang D."/>
            <person name="Bader C.D."/>
            <person name="Teijaro C.N."/>
            <person name="Fluegel L."/>
            <person name="Davis C.M."/>
            <person name="Simpson J.R."/>
            <person name="Lauterbach L."/>
            <person name="Steele A.D."/>
            <person name="Gui C."/>
            <person name="Meng S."/>
            <person name="Li G."/>
            <person name="Viehrig K."/>
            <person name="Ye F."/>
            <person name="Su P."/>
            <person name="Kiefer A.F."/>
            <person name="Nichols A."/>
            <person name="Cepeda A.J."/>
            <person name="Yan W."/>
            <person name="Fan B."/>
            <person name="Jiang Y."/>
            <person name="Adhikari A."/>
            <person name="Zheng C.-J."/>
            <person name="Schuster L."/>
            <person name="Cowan T.M."/>
            <person name="Smanski M.J."/>
            <person name="Chevrette M.G."/>
            <person name="De Carvalho L.P.S."/>
            <person name="Shen B."/>
        </authorList>
    </citation>
    <scope>NUCLEOTIDE SEQUENCE [LARGE SCALE GENOMIC DNA]</scope>
    <source>
        <strain evidence="10 11">NPDC047833</strain>
    </source>
</reference>
<evidence type="ECO:0000256" key="2">
    <source>
        <dbReference type="ARBA" id="ARBA00022670"/>
    </source>
</evidence>
<gene>
    <name evidence="10" type="ORF">AB0887_20795</name>
</gene>
<keyword evidence="4 5" id="KW-0720">Serine protease</keyword>
<feature type="compositionally biased region" description="Low complexity" evidence="7">
    <location>
        <begin position="440"/>
        <end position="450"/>
    </location>
</feature>
<dbReference type="CDD" id="cd07487">
    <property type="entry name" value="Peptidases_S8_1"/>
    <property type="match status" value="1"/>
</dbReference>
<dbReference type="EC" id="3.4.-.-" evidence="10"/>
<dbReference type="InterPro" id="IPR050131">
    <property type="entry name" value="Peptidase_S8_subtilisin-like"/>
</dbReference>
<feature type="active site" description="Charge relay system" evidence="5">
    <location>
        <position position="282"/>
    </location>
</feature>
<dbReference type="Gene3D" id="3.40.50.200">
    <property type="entry name" value="Peptidase S8/S53 domain"/>
    <property type="match status" value="1"/>
</dbReference>
<evidence type="ECO:0000256" key="7">
    <source>
        <dbReference type="SAM" id="MobiDB-lite"/>
    </source>
</evidence>
<dbReference type="InterPro" id="IPR023827">
    <property type="entry name" value="Peptidase_S8_Asp-AS"/>
</dbReference>
<feature type="region of interest" description="Disordered" evidence="7">
    <location>
        <begin position="27"/>
        <end position="54"/>
    </location>
</feature>
<dbReference type="PRINTS" id="PR00723">
    <property type="entry name" value="SUBTILISIN"/>
</dbReference>
<dbReference type="PROSITE" id="PS00136">
    <property type="entry name" value="SUBTILASE_ASP"/>
    <property type="match status" value="1"/>
</dbReference>
<dbReference type="InterPro" id="IPR036852">
    <property type="entry name" value="Peptidase_S8/S53_dom_sf"/>
</dbReference>
<dbReference type="InterPro" id="IPR017297">
    <property type="entry name" value="Peptidase_S8A_DPH-A"/>
</dbReference>
<evidence type="ECO:0000256" key="3">
    <source>
        <dbReference type="ARBA" id="ARBA00022801"/>
    </source>
</evidence>
<comment type="similarity">
    <text evidence="1 5 6">Belongs to the peptidase S8 family.</text>
</comment>
<protein>
    <submittedName>
        <fullName evidence="10">S8 family peptidase</fullName>
        <ecNumber evidence="10">3.4.-.-</ecNumber>
    </submittedName>
</protein>
<feature type="active site" description="Charge relay system" evidence="5">
    <location>
        <position position="249"/>
    </location>
</feature>
<dbReference type="PROSITE" id="PS00138">
    <property type="entry name" value="SUBTILASE_SER"/>
    <property type="match status" value="1"/>
</dbReference>
<dbReference type="InterPro" id="IPR015500">
    <property type="entry name" value="Peptidase_S8_subtilisin-rel"/>
</dbReference>
<dbReference type="RefSeq" id="WP_359772050.1">
    <property type="nucleotide sequence ID" value="NZ_JBEYRR010000001.1"/>
</dbReference>
<dbReference type="InterPro" id="IPR023828">
    <property type="entry name" value="Peptidase_S8_Ser-AS"/>
</dbReference>
<evidence type="ECO:0000256" key="8">
    <source>
        <dbReference type="SAM" id="SignalP"/>
    </source>
</evidence>
<dbReference type="InterPro" id="IPR022398">
    <property type="entry name" value="Peptidase_S8_His-AS"/>
</dbReference>
<keyword evidence="11" id="KW-1185">Reference proteome</keyword>
<sequence>MAGISRVGAAAIAAVVSGALVAGVASADSGTRQDRTADTRTGGGTKAGQGARGGKTATVTLVTGDRVVVRAGGKQVVRLIRGEGREDVAIAVRREAGHTYVIPQDAQPLIGAGTLDRRLFDVTRLVRDKYDDAHRTSLPLIVEYRQGIRADGRVGDTFKGLARDRRALPAIGGEAFAAPKSGAEGLWAKITGGTGGRTNARATAAPTLAHVWLDAKVRPALDKSVPQIGAPTMWKAGYTGKGVKVAVLDTGVDQTHPDLKNVEVAEKNFTESAPDAKDRMGHGTHVASTLAGSGAKSGGKYKGVAPDVQLLDGKVISEVEGTGTESSITAGMQWAVDKGAKVVNLSLGSLDSPGTDAMEAAVARLSGKALFVIAAGNDGPAYGTLNSPGSAPAALTVGSVDKQDGIAETSSRGPQADGVTKPDLTAPGDDITAARSTLTSGDPGDPGSDGYVAMSGTSMATPHVAGSAALLLQQHPKWTGPQLKAALTGSTTPNPALNPQQQGAGRVDLTRAVTASVVPEPGTVAFGTQAWPHTDDKPVAKTVTYRNLGTKPVTLTLSAGSVDPKGRPGPAGLFTVKDAQLTVPAGGTAKTTVTADTKTGTADGVYGGTLLAAGDGQEVRTGLVVDREVESYDLTLKHLDINGKASSSYTTMLTDGAQRKIEVPFREGPVTVRVPKGTYAVESAVYGPTKSFAVFVQPKLKVGAKATVTLDSRKAKPVAVTPPDAGARHTESNISYDDTTLGIASSWSLSDGTALRTLGIGPDSPTLNAQYNGHWKASGTAAKKVDYRLAFSRTGNWFSGLKHAATKAELAEVKYGVGASAAQRKGTLSATPVGKNGYNPPLVPVTGLKLPASGTSYVNTKDLRWSWSMEQLDDAGVAAINYYSGDVAYKAGKRYTLNFNTGVVGPDLKADDRQGARRAGNAMDAYIELFSDGAGHAGGSATTGGFTRLESGGRTLAEGGPGAVNAELPAASAPYRLTMEATRAAKVATTSTKVAAAWTFTSGKTPEEEPTELPLSTVRLAPKLALNGTAPAGSTLTVPLKVAGAAAGAGKIAELTVKVSYDGGSTWKPAPVTTDTKGAHTATVRHPATAKAVAYRVYLKDTSGNTMTETITNAYRLAP</sequence>
<feature type="compositionally biased region" description="Gly residues" evidence="7">
    <location>
        <begin position="41"/>
        <end position="53"/>
    </location>
</feature>
<organism evidence="10 11">
    <name type="scientific">Streptomyces huasconensis</name>
    <dbReference type="NCBI Taxonomy" id="1854574"/>
    <lineage>
        <taxon>Bacteria</taxon>
        <taxon>Bacillati</taxon>
        <taxon>Actinomycetota</taxon>
        <taxon>Actinomycetes</taxon>
        <taxon>Kitasatosporales</taxon>
        <taxon>Streptomycetaceae</taxon>
        <taxon>Streptomyces</taxon>
    </lineage>
</organism>
<evidence type="ECO:0000256" key="4">
    <source>
        <dbReference type="ARBA" id="ARBA00022825"/>
    </source>
</evidence>
<dbReference type="PANTHER" id="PTHR43806:SF11">
    <property type="entry name" value="CEREVISIN-RELATED"/>
    <property type="match status" value="1"/>
</dbReference>
<dbReference type="PROSITE" id="PS00137">
    <property type="entry name" value="SUBTILASE_HIS"/>
    <property type="match status" value="1"/>
</dbReference>